<dbReference type="InterPro" id="IPR001764">
    <property type="entry name" value="Glyco_hydro_3_N"/>
</dbReference>
<evidence type="ECO:0000256" key="3">
    <source>
        <dbReference type="ARBA" id="ARBA00012663"/>
    </source>
</evidence>
<evidence type="ECO:0000256" key="5">
    <source>
        <dbReference type="ARBA" id="ARBA00023295"/>
    </source>
</evidence>
<dbReference type="InterPro" id="IPR019800">
    <property type="entry name" value="Glyco_hydro_3_AS"/>
</dbReference>
<reference evidence="10" key="1">
    <citation type="submission" date="2017-12" db="EMBL/GenBank/DDBJ databases">
        <title>Whole genome sequencing of Acidipropionibacterium jensenii strains JS279 and JS280.</title>
        <authorList>
            <person name="Deptula P."/>
            <person name="Laine P."/>
            <person name="Smolander O.-P."/>
            <person name="Paulin L."/>
            <person name="Auvinen P."/>
            <person name="Varmanen P."/>
        </authorList>
    </citation>
    <scope>NUCLEOTIDE SEQUENCE [LARGE SCALE GENOMIC DNA]</scope>
    <source>
        <strain evidence="10">JS280</strain>
    </source>
</reference>
<feature type="signal peptide" evidence="7">
    <location>
        <begin position="1"/>
        <end position="22"/>
    </location>
</feature>
<dbReference type="EMBL" id="CP025570">
    <property type="protein sequence ID" value="AZZ39372.1"/>
    <property type="molecule type" value="Genomic_DNA"/>
</dbReference>
<dbReference type="PANTHER" id="PTHR30480">
    <property type="entry name" value="BETA-HEXOSAMINIDASE-RELATED"/>
    <property type="match status" value="1"/>
</dbReference>
<evidence type="ECO:0000313" key="9">
    <source>
        <dbReference type="EMBL" id="AZZ39372.1"/>
    </source>
</evidence>
<dbReference type="InterPro" id="IPR017853">
    <property type="entry name" value="GH"/>
</dbReference>
<dbReference type="PROSITE" id="PS51257">
    <property type="entry name" value="PROKAR_LIPOPROTEIN"/>
    <property type="match status" value="1"/>
</dbReference>
<keyword evidence="7" id="KW-0732">Signal</keyword>
<gene>
    <name evidence="9" type="ORF">C0Z10_06010</name>
</gene>
<dbReference type="GO" id="GO:0005975">
    <property type="term" value="P:carbohydrate metabolic process"/>
    <property type="evidence" value="ECO:0007669"/>
    <property type="project" value="InterPro"/>
</dbReference>
<feature type="compositionally biased region" description="Low complexity" evidence="6">
    <location>
        <begin position="33"/>
        <end position="76"/>
    </location>
</feature>
<comment type="similarity">
    <text evidence="2">Belongs to the glycosyl hydrolase 3 family.</text>
</comment>
<evidence type="ECO:0000256" key="2">
    <source>
        <dbReference type="ARBA" id="ARBA00005336"/>
    </source>
</evidence>
<feature type="domain" description="Glycoside hydrolase family 3 N-terminal" evidence="8">
    <location>
        <begin position="95"/>
        <end position="391"/>
    </location>
</feature>
<evidence type="ECO:0000256" key="4">
    <source>
        <dbReference type="ARBA" id="ARBA00022801"/>
    </source>
</evidence>
<dbReference type="InterPro" id="IPR050226">
    <property type="entry name" value="NagZ_Beta-hexosaminidase"/>
</dbReference>
<dbReference type="EC" id="3.2.1.52" evidence="3"/>
<dbReference type="GO" id="GO:0004563">
    <property type="term" value="F:beta-N-acetylhexosaminidase activity"/>
    <property type="evidence" value="ECO:0007669"/>
    <property type="project" value="UniProtKB-EC"/>
</dbReference>
<accession>A0A3T0RZ48</accession>
<dbReference type="PANTHER" id="PTHR30480:SF13">
    <property type="entry name" value="BETA-HEXOSAMINIDASE"/>
    <property type="match status" value="1"/>
</dbReference>
<name>A0A3T0RZ48_9ACTN</name>
<keyword evidence="5" id="KW-0326">Glycosidase</keyword>
<evidence type="ECO:0000256" key="6">
    <source>
        <dbReference type="SAM" id="MobiDB-lite"/>
    </source>
</evidence>
<dbReference type="Pfam" id="PF00933">
    <property type="entry name" value="Glyco_hydro_3"/>
    <property type="match status" value="1"/>
</dbReference>
<dbReference type="Proteomes" id="UP000285875">
    <property type="component" value="Chromosome"/>
</dbReference>
<evidence type="ECO:0000259" key="8">
    <source>
        <dbReference type="Pfam" id="PF00933"/>
    </source>
</evidence>
<feature type="region of interest" description="Disordered" evidence="6">
    <location>
        <begin position="24"/>
        <end position="77"/>
    </location>
</feature>
<dbReference type="InterPro" id="IPR036962">
    <property type="entry name" value="Glyco_hydro_3_N_sf"/>
</dbReference>
<proteinExistence type="inferred from homology"/>
<comment type="catalytic activity">
    <reaction evidence="1">
        <text>Hydrolysis of terminal non-reducing N-acetyl-D-hexosamine residues in N-acetyl-beta-D-hexosaminides.</text>
        <dbReference type="EC" id="3.2.1.52"/>
    </reaction>
</comment>
<sequence>MSISRRALLVCGALAPTLSACAARAPSGADPVTGSAPTSRSSSLSSSTSRTPATTTARHPGTPSAAPASSTRTSARQPVAGHCLMVGLPAGSDLERVATLVTRHRLAGVFMLGHWTSTSAIREATAAIHRAARAAGLPRAIIAADQEGGLVHNLTSPAFTPMPSAERLGAGDPAVCRSLASTAGSQMRRAGLNLVLAPVADVVDPRLGSANAPIGALHRGYGTNPDTVARFVTAAVTGFRQGGVATSVKHFPGLGAVRANTDLAVATDTTTSVTSPGLKSFRAGIAAGSQTVMVSSAVYSRIDPARPAVFSTAVVTDLLRGRLGFSGVVVSDDLGAARAVAQVPAAERARRFLDAGGDLALCADPSLVPAMVEGLRVDRSPARVARSAARVEALIGRLAG</sequence>
<evidence type="ECO:0000256" key="1">
    <source>
        <dbReference type="ARBA" id="ARBA00001231"/>
    </source>
</evidence>
<dbReference type="PROSITE" id="PS00775">
    <property type="entry name" value="GLYCOSYL_HYDROL_F3"/>
    <property type="match status" value="1"/>
</dbReference>
<organism evidence="9 10">
    <name type="scientific">Acidipropionibacterium jensenii</name>
    <dbReference type="NCBI Taxonomy" id="1749"/>
    <lineage>
        <taxon>Bacteria</taxon>
        <taxon>Bacillati</taxon>
        <taxon>Actinomycetota</taxon>
        <taxon>Actinomycetes</taxon>
        <taxon>Propionibacteriales</taxon>
        <taxon>Propionibacteriaceae</taxon>
        <taxon>Acidipropionibacterium</taxon>
    </lineage>
</organism>
<dbReference type="KEGG" id="aji:C0Z10_06010"/>
<dbReference type="AlphaFoldDB" id="A0A3T0RZ48"/>
<protein>
    <recommendedName>
        <fullName evidence="3">beta-N-acetylhexosaminidase</fullName>
        <ecNumber evidence="3">3.2.1.52</ecNumber>
    </recommendedName>
</protein>
<dbReference type="GO" id="GO:0009254">
    <property type="term" value="P:peptidoglycan turnover"/>
    <property type="evidence" value="ECO:0007669"/>
    <property type="project" value="TreeGrafter"/>
</dbReference>
<feature type="chain" id="PRO_5019477306" description="beta-N-acetylhexosaminidase" evidence="7">
    <location>
        <begin position="23"/>
        <end position="400"/>
    </location>
</feature>
<evidence type="ECO:0000256" key="7">
    <source>
        <dbReference type="SAM" id="SignalP"/>
    </source>
</evidence>
<keyword evidence="4 9" id="KW-0378">Hydrolase</keyword>
<dbReference type="Gene3D" id="3.20.20.300">
    <property type="entry name" value="Glycoside hydrolase, family 3, N-terminal domain"/>
    <property type="match status" value="1"/>
</dbReference>
<dbReference type="RefSeq" id="WP_097798771.1">
    <property type="nucleotide sequence ID" value="NZ_CP025570.1"/>
</dbReference>
<dbReference type="SUPFAM" id="SSF51445">
    <property type="entry name" value="(Trans)glycosidases"/>
    <property type="match status" value="1"/>
</dbReference>
<evidence type="ECO:0000313" key="10">
    <source>
        <dbReference type="Proteomes" id="UP000285875"/>
    </source>
</evidence>